<evidence type="ECO:0000259" key="6">
    <source>
        <dbReference type="Pfam" id="PF00535"/>
    </source>
</evidence>
<comment type="subcellular location">
    <subcellularLocation>
        <location evidence="1">Membrane</location>
        <topology evidence="1">Multi-pass membrane protein</topology>
    </subcellularLocation>
</comment>
<dbReference type="AlphaFoldDB" id="A0A9D2GFN3"/>
<dbReference type="GO" id="GO:0000271">
    <property type="term" value="P:polysaccharide biosynthetic process"/>
    <property type="evidence" value="ECO:0007669"/>
    <property type="project" value="InterPro"/>
</dbReference>
<dbReference type="EMBL" id="DXBC01000049">
    <property type="protein sequence ID" value="HIZ78829.1"/>
    <property type="molecule type" value="Genomic_DNA"/>
</dbReference>
<evidence type="ECO:0000256" key="4">
    <source>
        <dbReference type="ARBA" id="ARBA00023136"/>
    </source>
</evidence>
<dbReference type="Pfam" id="PF04138">
    <property type="entry name" value="GtrA_DPMS_TM"/>
    <property type="match status" value="1"/>
</dbReference>
<accession>A0A9D2GFN3</accession>
<dbReference type="InterPro" id="IPR007267">
    <property type="entry name" value="GtrA_DPMS_TM"/>
</dbReference>
<dbReference type="PANTHER" id="PTHR10859:SF114">
    <property type="entry name" value="DOLICHOL-PHOSPHATE MANNOSYLTRANSFERASE"/>
    <property type="match status" value="1"/>
</dbReference>
<dbReference type="PANTHER" id="PTHR10859">
    <property type="entry name" value="GLYCOSYL TRANSFERASE"/>
    <property type="match status" value="1"/>
</dbReference>
<feature type="transmembrane region" description="Helical" evidence="5">
    <location>
        <begin position="222"/>
        <end position="241"/>
    </location>
</feature>
<protein>
    <submittedName>
        <fullName evidence="8">GtrA family protein</fullName>
    </submittedName>
</protein>
<reference evidence="8" key="1">
    <citation type="journal article" date="2021" name="PeerJ">
        <title>Extensive microbial diversity within the chicken gut microbiome revealed by metagenomics and culture.</title>
        <authorList>
            <person name="Gilroy R."/>
            <person name="Ravi A."/>
            <person name="Getino M."/>
            <person name="Pursley I."/>
            <person name="Horton D.L."/>
            <person name="Alikhan N.F."/>
            <person name="Baker D."/>
            <person name="Gharbi K."/>
            <person name="Hall N."/>
            <person name="Watson M."/>
            <person name="Adriaenssens E.M."/>
            <person name="Foster-Nyarko E."/>
            <person name="Jarju S."/>
            <person name="Secka A."/>
            <person name="Antonio M."/>
            <person name="Oren A."/>
            <person name="Chaudhuri R.R."/>
            <person name="La Ragione R."/>
            <person name="Hildebrand F."/>
            <person name="Pallen M.J."/>
        </authorList>
    </citation>
    <scope>NUCLEOTIDE SEQUENCE</scope>
    <source>
        <strain evidence="8">ChiBcec1-1093</strain>
    </source>
</reference>
<reference evidence="8" key="2">
    <citation type="submission" date="2021-04" db="EMBL/GenBank/DDBJ databases">
        <authorList>
            <person name="Gilroy R."/>
        </authorList>
    </citation>
    <scope>NUCLEOTIDE SEQUENCE</scope>
    <source>
        <strain evidence="8">ChiBcec1-1093</strain>
    </source>
</reference>
<evidence type="ECO:0000259" key="7">
    <source>
        <dbReference type="Pfam" id="PF04138"/>
    </source>
</evidence>
<evidence type="ECO:0000313" key="9">
    <source>
        <dbReference type="Proteomes" id="UP000824101"/>
    </source>
</evidence>
<dbReference type="Pfam" id="PF00535">
    <property type="entry name" value="Glycos_transf_2"/>
    <property type="match status" value="1"/>
</dbReference>
<feature type="transmembrane region" description="Helical" evidence="5">
    <location>
        <begin position="184"/>
        <end position="202"/>
    </location>
</feature>
<dbReference type="SUPFAM" id="SSF53448">
    <property type="entry name" value="Nucleotide-diphospho-sugar transferases"/>
    <property type="match status" value="1"/>
</dbReference>
<dbReference type="InterPro" id="IPR001173">
    <property type="entry name" value="Glyco_trans_2-like"/>
</dbReference>
<evidence type="ECO:0000313" key="8">
    <source>
        <dbReference type="EMBL" id="HIZ78829.1"/>
    </source>
</evidence>
<evidence type="ECO:0000256" key="1">
    <source>
        <dbReference type="ARBA" id="ARBA00004141"/>
    </source>
</evidence>
<feature type="domain" description="GtrA/DPMS transmembrane" evidence="7">
    <location>
        <begin position="156"/>
        <end position="270"/>
    </location>
</feature>
<organism evidence="8 9">
    <name type="scientific">Candidatus Lachnoclostridium stercorigallinarum</name>
    <dbReference type="NCBI Taxonomy" id="2838634"/>
    <lineage>
        <taxon>Bacteria</taxon>
        <taxon>Bacillati</taxon>
        <taxon>Bacillota</taxon>
        <taxon>Clostridia</taxon>
        <taxon>Lachnospirales</taxon>
        <taxon>Lachnospiraceae</taxon>
    </lineage>
</organism>
<evidence type="ECO:0000256" key="2">
    <source>
        <dbReference type="ARBA" id="ARBA00022692"/>
    </source>
</evidence>
<evidence type="ECO:0000256" key="5">
    <source>
        <dbReference type="SAM" id="Phobius"/>
    </source>
</evidence>
<dbReference type="Proteomes" id="UP000824101">
    <property type="component" value="Unassembled WGS sequence"/>
</dbReference>
<dbReference type="Gene3D" id="3.90.550.10">
    <property type="entry name" value="Spore Coat Polysaccharide Biosynthesis Protein SpsA, Chain A"/>
    <property type="match status" value="1"/>
</dbReference>
<comment type="caution">
    <text evidence="8">The sequence shown here is derived from an EMBL/GenBank/DDBJ whole genome shotgun (WGS) entry which is preliminary data.</text>
</comment>
<name>A0A9D2GFN3_9FIRM</name>
<feature type="domain" description="Glycosyltransferase 2-like" evidence="6">
    <location>
        <begin position="4"/>
        <end position="76"/>
    </location>
</feature>
<dbReference type="GO" id="GO:0006487">
    <property type="term" value="P:protein N-linked glycosylation"/>
    <property type="evidence" value="ECO:0007669"/>
    <property type="project" value="TreeGrafter"/>
</dbReference>
<keyword evidence="2 5" id="KW-0812">Transmembrane</keyword>
<gene>
    <name evidence="8" type="ORF">IAA17_03495</name>
</gene>
<keyword evidence="3 5" id="KW-1133">Transmembrane helix</keyword>
<keyword evidence="4 5" id="KW-0472">Membrane</keyword>
<dbReference type="GO" id="GO:0016020">
    <property type="term" value="C:membrane"/>
    <property type="evidence" value="ECO:0007669"/>
    <property type="project" value="UniProtKB-SubCell"/>
</dbReference>
<feature type="transmembrane region" description="Helical" evidence="5">
    <location>
        <begin position="150"/>
        <end position="172"/>
    </location>
</feature>
<dbReference type="InterPro" id="IPR029044">
    <property type="entry name" value="Nucleotide-diphossugar_trans"/>
</dbReference>
<proteinExistence type="predicted"/>
<evidence type="ECO:0000256" key="3">
    <source>
        <dbReference type="ARBA" id="ARBA00022989"/>
    </source>
</evidence>
<sequence length="286" mass="32330">MKRTVIIPALNPDPVLLQIAREVWKHKNFVIVMDDGSDPSCQELFETISETCVVLHHPENRGKGEAIRTVFRTVTGADVSDTQTGLRAFSSDLLDMMYQVSGSRYEYETNVLLACVRRNIPILEIPIATIYHDRSNSCSHFRKIRDSARIYGGLFKFALSSLSSFFLDYGLFAGFTLLLPHETLSILGANVAARLISAFYNYEVNCRFVFREKQEFRTATDYAALALLILIMNQFLLTLFLRVLPVYPAKLATELTLFLISWTVQRHVIFHHRIPAGTAISGGETS</sequence>